<evidence type="ECO:0000259" key="3">
    <source>
        <dbReference type="Pfam" id="PF03992"/>
    </source>
</evidence>
<sequence length="510" mass="53551">MEVLVAVIAFAGAVLAAITTGVVVGRIREKPSGWLVAWGVTTGATCLSLGLIAVGQLLGYGVVIFRLFQITGSLVAPLWLAVGIAQLIARKPFPRFAAWLFGGALTGLGAVIMLIDPVTQTFTKEFPAADVFWDIWPEWLLRAVHIGVIGMLVIWLVIAVLRGRNGDDYDLDNMNATVALAPGGIAVSAALEFTLPGIVVVAAMAATVGGVWFALARPLAPYEDEEEDAGAEQPEDGWSRRGARGAENRAENRAEPSASAPPRRSGLGDLVAEYRAGEQGDVDYAARMQPSDGFAARPAGPPAGQDAYGGARGREYTMPPQAAEADRPAPQGGPEYTMPPGPSEHGRPQGGRPEYTMPATGTMLPGADPAAGMGAGMGAGMAAGFAGAAAASRGQGGSVRPSPNIYGLLTVFTLMDGAGDAFDKLAEETVEAVLRNEPDTLVFVCHNVKSAPLQRIVYELYRDEVGYTEHQRQPHMERFATERTALVLAANVIELSVNAAKVVPLPAAFR</sequence>
<dbReference type="EMBL" id="JBIASD010000010">
    <property type="protein sequence ID" value="MFF3667367.1"/>
    <property type="molecule type" value="Genomic_DNA"/>
</dbReference>
<comment type="caution">
    <text evidence="4">The sequence shown here is derived from an EMBL/GenBank/DDBJ whole genome shotgun (WGS) entry which is preliminary data.</text>
</comment>
<keyword evidence="4" id="KW-0503">Monooxygenase</keyword>
<keyword evidence="4" id="KW-0560">Oxidoreductase</keyword>
<gene>
    <name evidence="4" type="ORF">ACFYXI_17360</name>
</gene>
<dbReference type="InterPro" id="IPR007138">
    <property type="entry name" value="ABM_dom"/>
</dbReference>
<feature type="domain" description="ABM" evidence="3">
    <location>
        <begin position="409"/>
        <end position="480"/>
    </location>
</feature>
<dbReference type="Proteomes" id="UP001602013">
    <property type="component" value="Unassembled WGS sequence"/>
</dbReference>
<feature type="transmembrane region" description="Helical" evidence="2">
    <location>
        <begin position="6"/>
        <end position="27"/>
    </location>
</feature>
<evidence type="ECO:0000256" key="2">
    <source>
        <dbReference type="SAM" id="Phobius"/>
    </source>
</evidence>
<name>A0ABW6ST81_9ACTN</name>
<dbReference type="Gene3D" id="3.30.70.100">
    <property type="match status" value="1"/>
</dbReference>
<keyword evidence="5" id="KW-1185">Reference proteome</keyword>
<keyword evidence="2" id="KW-1133">Transmembrane helix</keyword>
<reference evidence="4 5" key="1">
    <citation type="submission" date="2024-10" db="EMBL/GenBank/DDBJ databases">
        <title>The Natural Products Discovery Center: Release of the First 8490 Sequenced Strains for Exploring Actinobacteria Biosynthetic Diversity.</title>
        <authorList>
            <person name="Kalkreuter E."/>
            <person name="Kautsar S.A."/>
            <person name="Yang D."/>
            <person name="Bader C.D."/>
            <person name="Teijaro C.N."/>
            <person name="Fluegel L."/>
            <person name="Davis C.M."/>
            <person name="Simpson J.R."/>
            <person name="Lauterbach L."/>
            <person name="Steele A.D."/>
            <person name="Gui C."/>
            <person name="Meng S."/>
            <person name="Li G."/>
            <person name="Viehrig K."/>
            <person name="Ye F."/>
            <person name="Su P."/>
            <person name="Kiefer A.F."/>
            <person name="Nichols A."/>
            <person name="Cepeda A.J."/>
            <person name="Yan W."/>
            <person name="Fan B."/>
            <person name="Jiang Y."/>
            <person name="Adhikari A."/>
            <person name="Zheng C.-J."/>
            <person name="Schuster L."/>
            <person name="Cowan T.M."/>
            <person name="Smanski M.J."/>
            <person name="Chevrette M.G."/>
            <person name="De Carvalho L.P.S."/>
            <person name="Shen B."/>
        </authorList>
    </citation>
    <scope>NUCLEOTIDE SEQUENCE [LARGE SCALE GENOMIC DNA]</scope>
    <source>
        <strain evidence="4 5">NPDC002173</strain>
    </source>
</reference>
<feature type="transmembrane region" description="Helical" evidence="2">
    <location>
        <begin position="34"/>
        <end position="58"/>
    </location>
</feature>
<feature type="transmembrane region" description="Helical" evidence="2">
    <location>
        <begin position="64"/>
        <end position="89"/>
    </location>
</feature>
<organism evidence="4 5">
    <name type="scientific">Microtetraspora malaysiensis</name>
    <dbReference type="NCBI Taxonomy" id="161358"/>
    <lineage>
        <taxon>Bacteria</taxon>
        <taxon>Bacillati</taxon>
        <taxon>Actinomycetota</taxon>
        <taxon>Actinomycetes</taxon>
        <taxon>Streptosporangiales</taxon>
        <taxon>Streptosporangiaceae</taxon>
        <taxon>Microtetraspora</taxon>
    </lineage>
</organism>
<accession>A0ABW6ST81</accession>
<dbReference type="SUPFAM" id="SSF54909">
    <property type="entry name" value="Dimeric alpha+beta barrel"/>
    <property type="match status" value="1"/>
</dbReference>
<dbReference type="Pfam" id="PF03992">
    <property type="entry name" value="ABM"/>
    <property type="match status" value="1"/>
</dbReference>
<keyword evidence="2" id="KW-0472">Membrane</keyword>
<dbReference type="GO" id="GO:0004497">
    <property type="term" value="F:monooxygenase activity"/>
    <property type="evidence" value="ECO:0007669"/>
    <property type="project" value="UniProtKB-KW"/>
</dbReference>
<feature type="compositionally biased region" description="Acidic residues" evidence="1">
    <location>
        <begin position="224"/>
        <end position="235"/>
    </location>
</feature>
<evidence type="ECO:0000313" key="5">
    <source>
        <dbReference type="Proteomes" id="UP001602013"/>
    </source>
</evidence>
<keyword evidence="2" id="KW-0812">Transmembrane</keyword>
<feature type="compositionally biased region" description="Basic and acidic residues" evidence="1">
    <location>
        <begin position="244"/>
        <end position="254"/>
    </location>
</feature>
<feature type="transmembrane region" description="Helical" evidence="2">
    <location>
        <begin position="96"/>
        <end position="119"/>
    </location>
</feature>
<feature type="transmembrane region" description="Helical" evidence="2">
    <location>
        <begin position="139"/>
        <end position="161"/>
    </location>
</feature>
<feature type="compositionally biased region" description="Low complexity" evidence="1">
    <location>
        <begin position="293"/>
        <end position="304"/>
    </location>
</feature>
<protein>
    <submittedName>
        <fullName evidence="4">Antibiotic biosynthesis monooxygenase</fullName>
    </submittedName>
</protein>
<proteinExistence type="predicted"/>
<evidence type="ECO:0000313" key="4">
    <source>
        <dbReference type="EMBL" id="MFF3667367.1"/>
    </source>
</evidence>
<dbReference type="RefSeq" id="WP_387412303.1">
    <property type="nucleotide sequence ID" value="NZ_JBIASD010000010.1"/>
</dbReference>
<feature type="region of interest" description="Disordered" evidence="1">
    <location>
        <begin position="224"/>
        <end position="266"/>
    </location>
</feature>
<feature type="region of interest" description="Disordered" evidence="1">
    <location>
        <begin position="291"/>
        <end position="366"/>
    </location>
</feature>
<evidence type="ECO:0000256" key="1">
    <source>
        <dbReference type="SAM" id="MobiDB-lite"/>
    </source>
</evidence>
<dbReference type="InterPro" id="IPR011008">
    <property type="entry name" value="Dimeric_a/b-barrel"/>
</dbReference>
<feature type="transmembrane region" description="Helical" evidence="2">
    <location>
        <begin position="197"/>
        <end position="215"/>
    </location>
</feature>